<feature type="region of interest" description="Disordered" evidence="6">
    <location>
        <begin position="885"/>
        <end position="919"/>
    </location>
</feature>
<evidence type="ECO:0000256" key="4">
    <source>
        <dbReference type="ARBA" id="ARBA00023136"/>
    </source>
</evidence>
<evidence type="ECO:0000256" key="6">
    <source>
        <dbReference type="SAM" id="MobiDB-lite"/>
    </source>
</evidence>
<dbReference type="GO" id="GO:0005576">
    <property type="term" value="C:extracellular region"/>
    <property type="evidence" value="ECO:0007669"/>
    <property type="project" value="TreeGrafter"/>
</dbReference>
<comment type="similarity">
    <text evidence="5">Belongs to the UPF0182 family.</text>
</comment>
<dbReference type="GO" id="GO:0005886">
    <property type="term" value="C:plasma membrane"/>
    <property type="evidence" value="ECO:0007669"/>
    <property type="project" value="UniProtKB-SubCell"/>
</dbReference>
<sequence>MSAQTHEPRTSRRRAPIAITIGVVAVLVIAFFVFAGLYADVLWYDQLGYLGVLTTEWVSRVVLFVIGFLAMAVPIWASIQIAYRTRPVYAKLNSQLDRYQEVFEPLRRLAMYGIPAILGIFAGVATSTRWELTLTWLNRTPFGETDPQFGFDIGFYVFELPFYRSVVGFASAVVLLSAILVVATNYLYGAIRISGREVVISKSARIQIAVTAGLYLLLQAVSIWFDQYATVTEQGSLITGAAYTDVNAVIPGRGILAAIAVGVAILFFVTAVIGRWRLPLVGTALLIVSSLIIGSLYPWVVQRFQVDPSERALEEPYIQRNIDLTRDAYGVADIEEIPYEAKTDAEPGALRSDAETTASIRLMDPAIISPAFNQLQQFRQYYQFPSDLDVDRYELEDGSTQDTIVAIRDVALEGLGDANTWYNSHIVYTHGYGLVAAAGNQRSADGQPVFLQSGIPSTGALGDFQPRVYFGESSPDYSIVGAPEGADPVELDYPGGSDGADQTQTTFEGDGGPKLDNAFTKLIYALKFQSEQIFLSDAVTTDSQILYDRNPLDRVRKVAPYLTLDSDTYPSVVDGRIVWIVDGYTLSDQYPYSDKVSMSEAIADSDLPTPTLAFDEVNYIRNSVKATVDAYDGSVTLYAWDEQDPILETWQKVFPSTLKPMSEMSGELMSHVRYPADLFKVQRAVLGRYHVDQAGAFYSREDAWTTPKDPTAPESSALLQPPYYLTMQMPGQEAPSYSLYSTFIPEARGAQSRNVLRGYLAVDSDAGSEAGVRSDGYGKLRMLALPEDDNVPGPGQVQNTFDSDPTVGRELNILQQGQSTVTNGNLLTLPVGGGLLYVQPVYVQSSGGTAYPLLQKVLVAFGDQIAFQDTLDQALDVLFGGDSGAAAGDQEVEPGTETPAPDGGTGEGEGETEQPTENSELQTLLNRAQQALENKQAALQAGDWTAYGEADAELAEIVSELVALAGEDGASTGTPSTQTPSTEAPSAG</sequence>
<dbReference type="PANTHER" id="PTHR39344">
    <property type="entry name" value="UPF0182 PROTEIN SLL1060"/>
    <property type="match status" value="1"/>
</dbReference>
<evidence type="ECO:0000256" key="2">
    <source>
        <dbReference type="ARBA" id="ARBA00022692"/>
    </source>
</evidence>
<keyword evidence="2 5" id="KW-0812">Transmembrane</keyword>
<feature type="transmembrane region" description="Helical" evidence="5">
    <location>
        <begin position="208"/>
        <end position="225"/>
    </location>
</feature>
<dbReference type="PANTHER" id="PTHR39344:SF1">
    <property type="entry name" value="UPF0182 PROTEIN SLL1060"/>
    <property type="match status" value="1"/>
</dbReference>
<feature type="transmembrane region" description="Helical" evidence="5">
    <location>
        <begin position="15"/>
        <end position="37"/>
    </location>
</feature>
<reference evidence="7" key="1">
    <citation type="submission" date="2024-05" db="EMBL/GenBank/DDBJ databases">
        <authorList>
            <person name="Yu L."/>
        </authorList>
    </citation>
    <scope>NUCLEOTIDE SEQUENCE</scope>
    <source>
        <strain evidence="7">G08B096</strain>
    </source>
</reference>
<feature type="transmembrane region" description="Helical" evidence="5">
    <location>
        <begin position="109"/>
        <end position="130"/>
    </location>
</feature>
<feature type="transmembrane region" description="Helical" evidence="5">
    <location>
        <begin position="254"/>
        <end position="273"/>
    </location>
</feature>
<proteinExistence type="inferred from homology"/>
<dbReference type="HAMAP" id="MF_01600">
    <property type="entry name" value="UPF0182"/>
    <property type="match status" value="1"/>
</dbReference>
<feature type="region of interest" description="Disordered" evidence="6">
    <location>
        <begin position="966"/>
        <end position="988"/>
    </location>
</feature>
<name>A0AAU7WAL6_9MICO</name>
<evidence type="ECO:0000256" key="3">
    <source>
        <dbReference type="ARBA" id="ARBA00022989"/>
    </source>
</evidence>
<evidence type="ECO:0000313" key="7">
    <source>
        <dbReference type="EMBL" id="XBX83518.1"/>
    </source>
</evidence>
<feature type="compositionally biased region" description="Low complexity" evidence="6">
    <location>
        <begin position="893"/>
        <end position="902"/>
    </location>
</feature>
<keyword evidence="1 5" id="KW-1003">Cell membrane</keyword>
<keyword evidence="4 5" id="KW-0472">Membrane</keyword>
<dbReference type="EMBL" id="CP158374">
    <property type="protein sequence ID" value="XBX83518.1"/>
    <property type="molecule type" value="Genomic_DNA"/>
</dbReference>
<evidence type="ECO:0000256" key="5">
    <source>
        <dbReference type="HAMAP-Rule" id="MF_01600"/>
    </source>
</evidence>
<comment type="subcellular location">
    <subcellularLocation>
        <location evidence="5">Cell membrane</location>
        <topology evidence="5">Multi-pass membrane protein</topology>
    </subcellularLocation>
</comment>
<dbReference type="Pfam" id="PF03699">
    <property type="entry name" value="UPF0182"/>
    <property type="match status" value="1"/>
</dbReference>
<dbReference type="RefSeq" id="WP_350349520.1">
    <property type="nucleotide sequence ID" value="NZ_CP158374.1"/>
</dbReference>
<evidence type="ECO:0000256" key="1">
    <source>
        <dbReference type="ARBA" id="ARBA00022475"/>
    </source>
</evidence>
<feature type="transmembrane region" description="Helical" evidence="5">
    <location>
        <begin position="166"/>
        <end position="188"/>
    </location>
</feature>
<feature type="transmembrane region" description="Helical" evidence="5">
    <location>
        <begin position="280"/>
        <end position="300"/>
    </location>
</feature>
<gene>
    <name evidence="7" type="ORF">ABIQ69_06290</name>
</gene>
<dbReference type="InterPro" id="IPR005372">
    <property type="entry name" value="UPF0182"/>
</dbReference>
<accession>A0AAU7WAL6</accession>
<feature type="transmembrane region" description="Helical" evidence="5">
    <location>
        <begin position="57"/>
        <end position="77"/>
    </location>
</feature>
<protein>
    <recommendedName>
        <fullName evidence="5">UPF0182 protein ABIQ69_06290</fullName>
    </recommendedName>
</protein>
<keyword evidence="3 5" id="KW-1133">Transmembrane helix</keyword>
<feature type="compositionally biased region" description="Low complexity" evidence="6">
    <location>
        <begin position="971"/>
        <end position="982"/>
    </location>
</feature>
<organism evidence="7">
    <name type="scientific">Agromyces sp. G08B096</name>
    <dbReference type="NCBI Taxonomy" id="3156399"/>
    <lineage>
        <taxon>Bacteria</taxon>
        <taxon>Bacillati</taxon>
        <taxon>Actinomycetota</taxon>
        <taxon>Actinomycetes</taxon>
        <taxon>Micrococcales</taxon>
        <taxon>Microbacteriaceae</taxon>
        <taxon>Agromyces</taxon>
    </lineage>
</organism>
<dbReference type="AlphaFoldDB" id="A0AAU7WAL6"/>